<organism evidence="17 18">
    <name type="scientific">Bacillus aquiflavi</name>
    <dbReference type="NCBI Taxonomy" id="2672567"/>
    <lineage>
        <taxon>Bacteria</taxon>
        <taxon>Bacillati</taxon>
        <taxon>Bacillota</taxon>
        <taxon>Bacilli</taxon>
        <taxon>Bacillales</taxon>
        <taxon>Bacillaceae</taxon>
        <taxon>Bacillus</taxon>
    </lineage>
</organism>
<evidence type="ECO:0000313" key="19">
    <source>
        <dbReference type="Proteomes" id="UP000570010"/>
    </source>
</evidence>
<dbReference type="Gene3D" id="3.90.320.10">
    <property type="match status" value="1"/>
</dbReference>
<dbReference type="InterPro" id="IPR011604">
    <property type="entry name" value="PDDEXK-like_dom_sf"/>
</dbReference>
<feature type="binding site" evidence="14">
    <location>
        <position position="1118"/>
    </location>
    <ligand>
        <name>[4Fe-4S] cluster</name>
        <dbReference type="ChEBI" id="CHEBI:49883"/>
    </ligand>
</feature>
<dbReference type="GO" id="GO:0005524">
    <property type="term" value="F:ATP binding"/>
    <property type="evidence" value="ECO:0007669"/>
    <property type="project" value="UniProtKB-UniRule"/>
</dbReference>
<comment type="caution">
    <text evidence="17">The sequence shown here is derived from an EMBL/GenBank/DDBJ whole genome shotgun (WGS) entry which is preliminary data.</text>
</comment>
<sequence length="1169" mass="135455">MSVRFIIGRSGTGKTANCLNEIRTSLLRSPDGSPIIYLVPDQMTFLSEYNLMTTPHLGGMIRAQVYSFSRLAWRILQDTGGGSRYHLNNIGVNMLIRKIIEEKKDELKLFQLAADKNGFIEQMEQILTEFKQYCIRPEELTDQHRLLSEENKGLQDKLHDLELIYRYFEQALFGKYVDSEDYFRLMAEKIAQSDYLKNAEIFIDGFHSFTPQEYMVITQLMKHCQRVSIALTVDQPYIHFGPDELSLFRMTGETFQTLYNIAQSEGIKIEKNNLLYEQKRWRDPSLIHLESYFDSRPAIPFQKKARIHLYEAANRRAEIEGVARKINKLIRSKGYRYRDIAILMRNGNDYFDIIETIFNDYGIPIFIDQKRTMLNHPLIELIRSTLDIINSNWSYESVFRAVKTELLFPKNENNQQIREKFDRLENYVLAYGIQGEKWTKRDRWIYRRFYGIEFENNVQTDQEKLVELELNELRLLITAPILRLARRLKRAKNGRLLSEAIFLYLEELDIPEKLEKWKLEAEQAGKLVKSREHDQAWNGMIELLDQFVELFGNEKLSLKQFSVIFEAGIESLRFSLVPPAIDQVLVADLEKSRLSDVKAAFIIGLNEGVLPAKMIDEGIVADDDREILQQKGLTIAPTSKTKLLDESFIAYKAFTTPSDELYLTYPIANEEGKALLPSFYIKRINDLFPAVEKGLFAIDPAPLPELDQLEYAANENMTLSYLTAQLQLKKRNYPIYDFWWDVYNYYLKSNSWSQLAKKVLASLFYENKSKQLSSETTRQLYGETIEASVSRMELFHSCPFSHFVKHGLKLRKRQVYRLEAPDIGELFHAALKYIADTIMKQNVSWSSLTKQQCRALARQAIDNIAPKLQNEILLSSNRHHYIKRKLENVLSRTSLVLSEHAKASGFSPVGVEVGFGPKGPLPPLEFRLKNDTKMNLVGRIDRIDKAEAQTGVFLRIVDYKSSIKDLNLTEVYYGLALQMLTYLDIIVTHANTLIGMDAMPAGVLYFHVHNPMIQAKKMLTIDELEQEIYKQFKMKGLMLADQNVIRLMDKSLDSGESKIVSAGIKKDGTLSKRSKVANSEQLNHLRHYVRNSYLKTGNEIMAGKIDISPYKLKNKTPCTFCSFKTVCHFDQTIEQNDYRILVPQKDEDIIEFIRREVAENERNEHTAEA</sequence>
<evidence type="ECO:0000256" key="14">
    <source>
        <dbReference type="HAMAP-Rule" id="MF_01452"/>
    </source>
</evidence>
<dbReference type="EMBL" id="JACEIO010000069">
    <property type="protein sequence ID" value="MBA4538727.1"/>
    <property type="molecule type" value="Genomic_DNA"/>
</dbReference>
<evidence type="ECO:0000256" key="1">
    <source>
        <dbReference type="ARBA" id="ARBA00022485"/>
    </source>
</evidence>
<keyword evidence="8 14" id="KW-0269">Exonuclease</keyword>
<keyword evidence="2 14" id="KW-0540">Nuclease</keyword>
<dbReference type="InterPro" id="IPR027417">
    <property type="entry name" value="P-loop_NTPase"/>
</dbReference>
<evidence type="ECO:0000313" key="17">
    <source>
        <dbReference type="EMBL" id="NEY83087.1"/>
    </source>
</evidence>
<evidence type="ECO:0000256" key="10">
    <source>
        <dbReference type="ARBA" id="ARBA00023004"/>
    </source>
</evidence>
<dbReference type="RefSeq" id="WP_163243488.1">
    <property type="nucleotide sequence ID" value="NZ_JAAIWN010000071.1"/>
</dbReference>
<comment type="cofactor">
    <cofactor evidence="14">
        <name>Mg(2+)</name>
        <dbReference type="ChEBI" id="CHEBI:18420"/>
    </cofactor>
</comment>
<evidence type="ECO:0000256" key="2">
    <source>
        <dbReference type="ARBA" id="ARBA00022722"/>
    </source>
</evidence>
<comment type="miscellaneous">
    <text evidence="14">Despite having conserved helicase domains, this subunit does not have helicase activity.</text>
</comment>
<dbReference type="SUPFAM" id="SSF52540">
    <property type="entry name" value="P-loop containing nucleoside triphosphate hydrolases"/>
    <property type="match status" value="1"/>
</dbReference>
<dbReference type="InterPro" id="IPR049035">
    <property type="entry name" value="ADDB_N"/>
</dbReference>
<feature type="domain" description="UvrD-like helicase C-terminal" evidence="15">
    <location>
        <begin position="276"/>
        <end position="582"/>
    </location>
</feature>
<dbReference type="GO" id="GO:0003690">
    <property type="term" value="F:double-stranded DNA binding"/>
    <property type="evidence" value="ECO:0007669"/>
    <property type="project" value="UniProtKB-UniRule"/>
</dbReference>
<evidence type="ECO:0000256" key="6">
    <source>
        <dbReference type="ARBA" id="ARBA00022801"/>
    </source>
</evidence>
<keyword evidence="3 14" id="KW-0479">Metal-binding</keyword>
<dbReference type="GO" id="GO:0051539">
    <property type="term" value="F:4 iron, 4 sulfur cluster binding"/>
    <property type="evidence" value="ECO:0007669"/>
    <property type="project" value="UniProtKB-KW"/>
</dbReference>
<dbReference type="PANTHER" id="PTHR30591:SF1">
    <property type="entry name" value="RECBCD ENZYME SUBUNIT RECC"/>
    <property type="match status" value="1"/>
</dbReference>
<keyword evidence="7 14" id="KW-0347">Helicase</keyword>
<dbReference type="GO" id="GO:0000724">
    <property type="term" value="P:double-strand break repair via homologous recombination"/>
    <property type="evidence" value="ECO:0007669"/>
    <property type="project" value="UniProtKB-UniRule"/>
</dbReference>
<comment type="similarity">
    <text evidence="14">Belongs to the helicase family. AddB/RexB type 1 subfamily.</text>
</comment>
<dbReference type="PANTHER" id="PTHR30591">
    <property type="entry name" value="RECBCD ENZYME SUBUNIT RECC"/>
    <property type="match status" value="1"/>
</dbReference>
<evidence type="ECO:0000256" key="5">
    <source>
        <dbReference type="ARBA" id="ARBA00022763"/>
    </source>
</evidence>
<keyword evidence="5 14" id="KW-0227">DNA damage</keyword>
<dbReference type="InterPro" id="IPR038726">
    <property type="entry name" value="PDDEXK_AddAB-type"/>
</dbReference>
<comment type="subunit">
    <text evidence="14">Heterodimer of AddA and AddB.</text>
</comment>
<feature type="binding site" evidence="14">
    <location>
        <position position="1127"/>
    </location>
    <ligand>
        <name>[4Fe-4S] cluster</name>
        <dbReference type="ChEBI" id="CHEBI:49883"/>
    </ligand>
</feature>
<evidence type="ECO:0000256" key="8">
    <source>
        <dbReference type="ARBA" id="ARBA00022839"/>
    </source>
</evidence>
<evidence type="ECO:0000256" key="3">
    <source>
        <dbReference type="ARBA" id="ARBA00022723"/>
    </source>
</evidence>
<gene>
    <name evidence="14 17" type="primary">addB</name>
    <name evidence="17" type="ORF">G4D64_16675</name>
    <name evidence="16" type="ORF">H1Z61_16735</name>
</gene>
<dbReference type="AlphaFoldDB" id="A0A6B3W3L1"/>
<keyword evidence="18" id="KW-1185">Reference proteome</keyword>
<feature type="binding site" evidence="14">
    <location>
        <position position="1121"/>
    </location>
    <ligand>
        <name>[4Fe-4S] cluster</name>
        <dbReference type="ChEBI" id="CHEBI:49883"/>
    </ligand>
</feature>
<proteinExistence type="inferred from homology"/>
<keyword evidence="10 14" id="KW-0408">Iron</keyword>
<evidence type="ECO:0000259" key="15">
    <source>
        <dbReference type="PROSITE" id="PS51217"/>
    </source>
</evidence>
<dbReference type="HAMAP" id="MF_01452">
    <property type="entry name" value="AddB_type1"/>
    <property type="match status" value="1"/>
</dbReference>
<feature type="binding site" evidence="14">
    <location>
        <position position="798"/>
    </location>
    <ligand>
        <name>[4Fe-4S] cluster</name>
        <dbReference type="ChEBI" id="CHEBI:49883"/>
    </ligand>
</feature>
<comment type="function">
    <text evidence="14">The heterodimer acts as both an ATP-dependent DNA helicase and an ATP-dependent, dual-direction single-stranded exonuclease. Recognizes the chi site generating a DNA molecule suitable for the initiation of homologous recombination. The AddB subunit has 5' -&gt; 3' nuclease activity but not helicase activity.</text>
</comment>
<evidence type="ECO:0000313" key="18">
    <source>
        <dbReference type="Proteomes" id="UP000472971"/>
    </source>
</evidence>
<name>A0A6B3W3L1_9BACI</name>
<dbReference type="InterPro" id="IPR014140">
    <property type="entry name" value="DNA_helicase_suAddB"/>
</dbReference>
<evidence type="ECO:0000256" key="9">
    <source>
        <dbReference type="ARBA" id="ARBA00022840"/>
    </source>
</evidence>
<evidence type="ECO:0000256" key="4">
    <source>
        <dbReference type="ARBA" id="ARBA00022741"/>
    </source>
</evidence>
<keyword evidence="6 14" id="KW-0378">Hydrolase</keyword>
<dbReference type="GO" id="GO:0046872">
    <property type="term" value="F:metal ion binding"/>
    <property type="evidence" value="ECO:0007669"/>
    <property type="project" value="UniProtKB-KW"/>
</dbReference>
<dbReference type="InterPro" id="IPR014017">
    <property type="entry name" value="DNA_helicase_UvrD-like_C"/>
</dbReference>
<dbReference type="GO" id="GO:0004386">
    <property type="term" value="F:helicase activity"/>
    <property type="evidence" value="ECO:0007669"/>
    <property type="project" value="UniProtKB-KW"/>
</dbReference>
<keyword evidence="12 14" id="KW-0238">DNA-binding</keyword>
<dbReference type="Gene3D" id="3.40.50.300">
    <property type="entry name" value="P-loop containing nucleotide triphosphate hydrolases"/>
    <property type="match status" value="3"/>
</dbReference>
<dbReference type="PROSITE" id="PS51217">
    <property type="entry name" value="UVRD_HELICASE_CTER"/>
    <property type="match status" value="1"/>
</dbReference>
<dbReference type="GO" id="GO:0008409">
    <property type="term" value="F:5'-3' exonuclease activity"/>
    <property type="evidence" value="ECO:0007669"/>
    <property type="project" value="UniProtKB-UniRule"/>
</dbReference>
<evidence type="ECO:0000256" key="11">
    <source>
        <dbReference type="ARBA" id="ARBA00023014"/>
    </source>
</evidence>
<evidence type="ECO:0000256" key="7">
    <source>
        <dbReference type="ARBA" id="ARBA00022806"/>
    </source>
</evidence>
<keyword evidence="1 14" id="KW-0004">4Fe-4S</keyword>
<keyword evidence="4 14" id="KW-0547">Nucleotide-binding</keyword>
<dbReference type="Pfam" id="PF21445">
    <property type="entry name" value="ADDB_N"/>
    <property type="match status" value="1"/>
</dbReference>
<dbReference type="Proteomes" id="UP000570010">
    <property type="component" value="Unassembled WGS sequence"/>
</dbReference>
<evidence type="ECO:0000256" key="13">
    <source>
        <dbReference type="ARBA" id="ARBA00023204"/>
    </source>
</evidence>
<dbReference type="Pfam" id="PF12705">
    <property type="entry name" value="PDDEXK_1"/>
    <property type="match status" value="1"/>
</dbReference>
<accession>A0A6B3W3L1</accession>
<dbReference type="NCBIfam" id="TIGR02773">
    <property type="entry name" value="addB_Gpos"/>
    <property type="match status" value="1"/>
</dbReference>
<comment type="cofactor">
    <cofactor evidence="14">
        <name>[4Fe-4S] cluster</name>
        <dbReference type="ChEBI" id="CHEBI:49883"/>
    </cofactor>
    <text evidence="14">Binds 1 [4Fe-4S] cluster.</text>
</comment>
<reference evidence="16 19" key="2">
    <citation type="submission" date="2020-07" db="EMBL/GenBank/DDBJ databases">
        <authorList>
            <person name="Feng H."/>
        </authorList>
    </citation>
    <scope>NUCLEOTIDE SEQUENCE [LARGE SCALE GENOMIC DNA]</scope>
    <source>
        <strain evidence="16">S-12</strain>
        <strain evidence="19">s-12</strain>
    </source>
</reference>
<evidence type="ECO:0000313" key="16">
    <source>
        <dbReference type="EMBL" id="MBA4538727.1"/>
    </source>
</evidence>
<dbReference type="EC" id="3.1.-.-" evidence="14"/>
<dbReference type="FunFam" id="3.90.320.10:FF:000006">
    <property type="entry name" value="ATP-dependent helicase/deoxyribonuclease subunit B"/>
    <property type="match status" value="1"/>
</dbReference>
<keyword evidence="11 14" id="KW-0411">Iron-sulfur</keyword>
<dbReference type="EMBL" id="JAAIWN010000071">
    <property type="protein sequence ID" value="NEY83087.1"/>
    <property type="molecule type" value="Genomic_DNA"/>
</dbReference>
<dbReference type="Proteomes" id="UP000472971">
    <property type="component" value="Unassembled WGS sequence"/>
</dbReference>
<dbReference type="Gene3D" id="6.10.140.1030">
    <property type="match status" value="1"/>
</dbReference>
<protein>
    <recommendedName>
        <fullName evidence="14">ATP-dependent helicase/deoxyribonuclease subunit B</fullName>
        <ecNumber evidence="14">3.1.-.-</ecNumber>
    </recommendedName>
    <alternativeName>
        <fullName evidence="14">ATP-dependent helicase/nuclease subunit AddB</fullName>
    </alternativeName>
</protein>
<reference evidence="17 18" key="1">
    <citation type="submission" date="2020-02" db="EMBL/GenBank/DDBJ databases">
        <title>Bacillus aquiflavi sp. nov., isolated from yellow water of strong flavor Chinese baijiu in Yibin region of China.</title>
        <authorList>
            <person name="Xie J."/>
        </authorList>
    </citation>
    <scope>NUCLEOTIDE SEQUENCE [LARGE SCALE GENOMIC DNA]</scope>
    <source>
        <strain evidence="17 18">3H-10</strain>
    </source>
</reference>
<keyword evidence="9 14" id="KW-0067">ATP-binding</keyword>
<keyword evidence="13 14" id="KW-0234">DNA repair</keyword>
<evidence type="ECO:0000256" key="12">
    <source>
        <dbReference type="ARBA" id="ARBA00023125"/>
    </source>
</evidence>